<evidence type="ECO:0000256" key="2">
    <source>
        <dbReference type="ARBA" id="ARBA00022448"/>
    </source>
</evidence>
<feature type="transmembrane region" description="Helical" evidence="6">
    <location>
        <begin position="116"/>
        <end position="137"/>
    </location>
</feature>
<evidence type="ECO:0000256" key="3">
    <source>
        <dbReference type="ARBA" id="ARBA00022692"/>
    </source>
</evidence>
<evidence type="ECO:0000256" key="1">
    <source>
        <dbReference type="ARBA" id="ARBA00004141"/>
    </source>
</evidence>
<sequence length="391" mass="43059">MAALPLGEPYHGDPSLSDVALVDMTPEQLATLNTDAPNRGVKLIILMMIANFGSVMAYSGFNGALMDASQREPEATRGTLIGDVIVIHYVFMVVSSFMTGIGLNGVDYGGTFSWTLGFNAVMWVCAAASFLTIPFSWKSYTATQPSGSVFSQITVTASSVIQSDWAKVEPLNSGIASMLTAFLTISGTYLIKKRGLQWNWRYIIIVCEVCVVCIDAIPTLFTIWDVYRSQWFWLGVPLVGEVPFAAADYVAQLLILEIGNQKGFEATLLGLGVTTESVGTPFATVITKSVDGYFDIERTFIEQDDHHVRSQVTYTYLIAYAFNLLSIAAVFWLPKQKDDVHEMQRQNRKSKFWGIVTMSYLIFSLAWTLMTNILSLFDSTSCLRIAGGTGC</sequence>
<feature type="transmembrane region" description="Helical" evidence="6">
    <location>
        <begin position="203"/>
        <end position="224"/>
    </location>
</feature>
<comment type="caution">
    <text evidence="7">The sequence shown here is derived from an EMBL/GenBank/DDBJ whole genome shotgun (WGS) entry which is preliminary data.</text>
</comment>
<feature type="transmembrane region" description="Helical" evidence="6">
    <location>
        <begin position="314"/>
        <end position="332"/>
    </location>
</feature>
<keyword evidence="5 6" id="KW-0472">Membrane</keyword>
<comment type="subcellular location">
    <subcellularLocation>
        <location evidence="1">Membrane</location>
        <topology evidence="1">Multi-pass membrane protein</topology>
    </subcellularLocation>
</comment>
<keyword evidence="8" id="KW-1185">Reference proteome</keyword>
<name>A0A9W6TFF8_9STRA</name>
<keyword evidence="4 6" id="KW-1133">Transmembrane helix</keyword>
<protein>
    <submittedName>
        <fullName evidence="7">Unnamed protein product</fullName>
    </submittedName>
</protein>
<dbReference type="PANTHER" id="PTHR31585:SF5">
    <property type="entry name" value="RNA-BINDING S4 DOMAIN-CONTAINING PROTEIN"/>
    <property type="match status" value="1"/>
</dbReference>
<dbReference type="InterPro" id="IPR039309">
    <property type="entry name" value="BT1"/>
</dbReference>
<gene>
    <name evidence="7" type="ORF">Plil01_000255700</name>
</gene>
<feature type="transmembrane region" description="Helical" evidence="6">
    <location>
        <begin position="352"/>
        <end position="370"/>
    </location>
</feature>
<evidence type="ECO:0000256" key="4">
    <source>
        <dbReference type="ARBA" id="ARBA00022989"/>
    </source>
</evidence>
<keyword evidence="3 6" id="KW-0812">Transmembrane</keyword>
<feature type="transmembrane region" description="Helical" evidence="6">
    <location>
        <begin position="43"/>
        <end position="61"/>
    </location>
</feature>
<dbReference type="OrthoDB" id="116593at2759"/>
<proteinExistence type="predicted"/>
<organism evidence="7 8">
    <name type="scientific">Phytophthora lilii</name>
    <dbReference type="NCBI Taxonomy" id="2077276"/>
    <lineage>
        <taxon>Eukaryota</taxon>
        <taxon>Sar</taxon>
        <taxon>Stramenopiles</taxon>
        <taxon>Oomycota</taxon>
        <taxon>Peronosporomycetes</taxon>
        <taxon>Peronosporales</taxon>
        <taxon>Peronosporaceae</taxon>
        <taxon>Phytophthora</taxon>
    </lineage>
</organism>
<dbReference type="Proteomes" id="UP001165083">
    <property type="component" value="Unassembled WGS sequence"/>
</dbReference>
<dbReference type="EMBL" id="BSXW01000091">
    <property type="protein sequence ID" value="GMF11888.1"/>
    <property type="molecule type" value="Genomic_DNA"/>
</dbReference>
<dbReference type="AlphaFoldDB" id="A0A9W6TFF8"/>
<reference evidence="7" key="1">
    <citation type="submission" date="2023-04" db="EMBL/GenBank/DDBJ databases">
        <title>Phytophthora lilii NBRC 32176.</title>
        <authorList>
            <person name="Ichikawa N."/>
            <person name="Sato H."/>
            <person name="Tonouchi N."/>
        </authorList>
    </citation>
    <scope>NUCLEOTIDE SEQUENCE</scope>
    <source>
        <strain evidence="7">NBRC 32176</strain>
    </source>
</reference>
<feature type="transmembrane region" description="Helical" evidence="6">
    <location>
        <begin position="81"/>
        <end position="104"/>
    </location>
</feature>
<evidence type="ECO:0000256" key="6">
    <source>
        <dbReference type="SAM" id="Phobius"/>
    </source>
</evidence>
<keyword evidence="2" id="KW-0813">Transport</keyword>
<dbReference type="PANTHER" id="PTHR31585">
    <property type="entry name" value="FOLATE-BIOPTERIN TRANSPORTER 1, CHLOROPLASTIC"/>
    <property type="match status" value="1"/>
</dbReference>
<evidence type="ECO:0000256" key="5">
    <source>
        <dbReference type="ARBA" id="ARBA00023136"/>
    </source>
</evidence>
<evidence type="ECO:0000313" key="8">
    <source>
        <dbReference type="Proteomes" id="UP001165083"/>
    </source>
</evidence>
<dbReference type="GO" id="GO:0016020">
    <property type="term" value="C:membrane"/>
    <property type="evidence" value="ECO:0007669"/>
    <property type="project" value="UniProtKB-SubCell"/>
</dbReference>
<accession>A0A9W6TFF8</accession>
<evidence type="ECO:0000313" key="7">
    <source>
        <dbReference type="EMBL" id="GMF11888.1"/>
    </source>
</evidence>